<organism evidence="2 3">
    <name type="scientific">Erwinia papayae</name>
    <dbReference type="NCBI Taxonomy" id="206499"/>
    <lineage>
        <taxon>Bacteria</taxon>
        <taxon>Pseudomonadati</taxon>
        <taxon>Pseudomonadota</taxon>
        <taxon>Gammaproteobacteria</taxon>
        <taxon>Enterobacterales</taxon>
        <taxon>Erwiniaceae</taxon>
        <taxon>Erwinia</taxon>
    </lineage>
</organism>
<dbReference type="EMBL" id="JBFKZN010000009">
    <property type="protein sequence ID" value="MEW5290849.1"/>
    <property type="molecule type" value="Genomic_DNA"/>
</dbReference>
<evidence type="ECO:0008006" key="4">
    <source>
        <dbReference type="Google" id="ProtNLM"/>
    </source>
</evidence>
<reference evidence="2 3" key="1">
    <citation type="submission" date="2024-07" db="EMBL/GenBank/DDBJ databases">
        <authorList>
            <person name="Dulla G.F.J."/>
            <person name="Delorm J.G."/>
        </authorList>
    </citation>
    <scope>NUCLEOTIDE SEQUENCE [LARGE SCALE GENOMIC DNA]</scope>
    <source>
        <strain evidence="2 3">JGD 233</strain>
    </source>
</reference>
<evidence type="ECO:0000313" key="3">
    <source>
        <dbReference type="Proteomes" id="UP001554567"/>
    </source>
</evidence>
<dbReference type="Proteomes" id="UP001554567">
    <property type="component" value="Unassembled WGS sequence"/>
</dbReference>
<dbReference type="RefSeq" id="WP_261642326.1">
    <property type="nucleotide sequence ID" value="NZ_JBFKZN010000009.1"/>
</dbReference>
<feature type="transmembrane region" description="Helical" evidence="1">
    <location>
        <begin position="75"/>
        <end position="98"/>
    </location>
</feature>
<evidence type="ECO:0000256" key="1">
    <source>
        <dbReference type="SAM" id="Phobius"/>
    </source>
</evidence>
<proteinExistence type="predicted"/>
<comment type="caution">
    <text evidence="2">The sequence shown here is derived from an EMBL/GenBank/DDBJ whole genome shotgun (WGS) entry which is preliminary data.</text>
</comment>
<keyword evidence="1" id="KW-1133">Transmembrane helix</keyword>
<keyword evidence="3" id="KW-1185">Reference proteome</keyword>
<keyword evidence="1" id="KW-0812">Transmembrane</keyword>
<protein>
    <recommendedName>
        <fullName evidence="4">Colicin V</fullName>
    </recommendedName>
</protein>
<sequence>MRELSVIEMNEVAGAYSWDLSSVSSAALSLLSNSVELVASAAVGVTTGMAGGGYIGGHHGADGGGLLGFGLLGEAVGLVAGMILGGIVVGVTGAVTGLDNSLKVAQQFYDAFTNGTIA</sequence>
<keyword evidence="1" id="KW-0472">Membrane</keyword>
<gene>
    <name evidence="2" type="ORF">ABW286_16975</name>
</gene>
<name>A0ABV3N4V1_9GAMM</name>
<accession>A0ABV3N4V1</accession>
<evidence type="ECO:0000313" key="2">
    <source>
        <dbReference type="EMBL" id="MEW5290849.1"/>
    </source>
</evidence>